<feature type="transmembrane region" description="Helical" evidence="1">
    <location>
        <begin position="6"/>
        <end position="23"/>
    </location>
</feature>
<comment type="caution">
    <text evidence="3">The sequence shown here is derived from an EMBL/GenBank/DDBJ whole genome shotgun (WGS) entry which is preliminary data.</text>
</comment>
<keyword evidence="4" id="KW-1185">Reference proteome</keyword>
<dbReference type="EMBL" id="JAFLVT010000006">
    <property type="protein sequence ID" value="MBO0448779.1"/>
    <property type="molecule type" value="Genomic_DNA"/>
</dbReference>
<keyword evidence="1" id="KW-0472">Membrane</keyword>
<gene>
    <name evidence="3" type="ORF">JZO76_04440</name>
</gene>
<proteinExistence type="predicted"/>
<evidence type="ECO:0000256" key="1">
    <source>
        <dbReference type="SAM" id="Phobius"/>
    </source>
</evidence>
<evidence type="ECO:0000259" key="2">
    <source>
        <dbReference type="Pfam" id="PF13038"/>
    </source>
</evidence>
<keyword evidence="1" id="KW-1133">Transmembrane helix</keyword>
<dbReference type="RefSeq" id="WP_206902976.1">
    <property type="nucleotide sequence ID" value="NZ_JAFLVT010000006.1"/>
</dbReference>
<feature type="domain" description="DUF3899" evidence="2">
    <location>
        <begin position="34"/>
        <end position="74"/>
    </location>
</feature>
<feature type="transmembrane region" description="Helical" evidence="1">
    <location>
        <begin position="90"/>
        <end position="110"/>
    </location>
</feature>
<reference evidence="3 4" key="1">
    <citation type="submission" date="2021-03" db="EMBL/GenBank/DDBJ databases">
        <title>Enterococcal diversity collection.</title>
        <authorList>
            <person name="Gilmore M.S."/>
            <person name="Schwartzman J."/>
            <person name="Van Tyne D."/>
            <person name="Martin M."/>
            <person name="Earl A.M."/>
            <person name="Manson A.L."/>
            <person name="Straub T."/>
            <person name="Salamzade R."/>
            <person name="Saavedra J."/>
            <person name="Lebreton F."/>
            <person name="Prichula J."/>
            <person name="Schaufler K."/>
            <person name="Gaca A."/>
            <person name="Sgardioli B."/>
            <person name="Wagenaar J."/>
            <person name="Strong T."/>
        </authorList>
    </citation>
    <scope>NUCLEOTIDE SEQUENCE [LARGE SCALE GENOMIC DNA]</scope>
    <source>
        <strain evidence="3 4">MJM12</strain>
    </source>
</reference>
<feature type="transmembrane region" description="Helical" evidence="1">
    <location>
        <begin position="35"/>
        <end position="53"/>
    </location>
</feature>
<evidence type="ECO:0000313" key="3">
    <source>
        <dbReference type="EMBL" id="MBO0448779.1"/>
    </source>
</evidence>
<protein>
    <submittedName>
        <fullName evidence="3">DUF3899 domain-containing protein</fullName>
    </submittedName>
</protein>
<evidence type="ECO:0000313" key="4">
    <source>
        <dbReference type="Proteomes" id="UP000664256"/>
    </source>
</evidence>
<keyword evidence="1" id="KW-0812">Transmembrane</keyword>
<dbReference type="InterPro" id="IPR025007">
    <property type="entry name" value="DUF3899"/>
</dbReference>
<dbReference type="Proteomes" id="UP000664256">
    <property type="component" value="Unassembled WGS sequence"/>
</dbReference>
<organism evidence="3 4">
    <name type="scientific">Candidatus Enterococcus myersii</name>
    <dbReference type="NCBI Taxonomy" id="2815322"/>
    <lineage>
        <taxon>Bacteria</taxon>
        <taxon>Bacillati</taxon>
        <taxon>Bacillota</taxon>
        <taxon>Bacilli</taxon>
        <taxon>Lactobacillales</taxon>
        <taxon>Enterococcaceae</taxon>
        <taxon>Enterococcus</taxon>
    </lineage>
</organism>
<name>A0ABS3H5P8_9ENTE</name>
<dbReference type="Pfam" id="PF13038">
    <property type="entry name" value="DUF3899"/>
    <property type="match status" value="1"/>
</dbReference>
<accession>A0ABS3H5P8</accession>
<sequence length="113" mass="12747">MKKYPPAFIAVIIFVIAIIWGLIKKNLSLIMLSDTLFMLGLPFLIIGILLWVFSSGFFDTFQRSMHEAVGRKQKKKANYTPLSQVGQGVYLFWLKIAGIILVCSLIFYAIGSI</sequence>